<keyword evidence="5 6" id="KW-0449">Lipoprotein</keyword>
<evidence type="ECO:0000313" key="7">
    <source>
        <dbReference type="EMBL" id="APW40436.1"/>
    </source>
</evidence>
<dbReference type="Proteomes" id="UP000186609">
    <property type="component" value="Chromosome"/>
</dbReference>
<dbReference type="KEGG" id="rhy:RD110_02850"/>
<evidence type="ECO:0000256" key="5">
    <source>
        <dbReference type="ARBA" id="ARBA00023288"/>
    </source>
</evidence>
<dbReference type="PANTHER" id="PTHR38098">
    <property type="entry name" value="LPS-ASSEMBLY LIPOPROTEIN LPTE"/>
    <property type="match status" value="1"/>
</dbReference>
<comment type="function">
    <text evidence="6">Together with LptD, is involved in the assembly of lipopolysaccharide (LPS) at the surface of the outer membrane. Required for the proper assembly of LptD. Binds LPS and may serve as the LPS recognition site at the outer membrane.</text>
</comment>
<evidence type="ECO:0000256" key="6">
    <source>
        <dbReference type="HAMAP-Rule" id="MF_01186"/>
    </source>
</evidence>
<dbReference type="STRING" id="1842727.RD110_02850"/>
<keyword evidence="3 6" id="KW-0564">Palmitate</keyword>
<dbReference type="InterPro" id="IPR007485">
    <property type="entry name" value="LPS_assembly_LptE"/>
</dbReference>
<comment type="subunit">
    <text evidence="6">Component of the lipopolysaccharide transport and assembly complex. Interacts with LptD.</text>
</comment>
<protein>
    <recommendedName>
        <fullName evidence="6">LPS-assembly lipoprotein LptE</fullName>
    </recommendedName>
</protein>
<dbReference type="GO" id="GO:0015920">
    <property type="term" value="P:lipopolysaccharide transport"/>
    <property type="evidence" value="ECO:0007669"/>
    <property type="project" value="TreeGrafter"/>
</dbReference>
<dbReference type="GO" id="GO:0009279">
    <property type="term" value="C:cell outer membrane"/>
    <property type="evidence" value="ECO:0007669"/>
    <property type="project" value="UniProtKB-SubCell"/>
</dbReference>
<gene>
    <name evidence="6" type="primary">lptE</name>
    <name evidence="7" type="ORF">RD110_02850</name>
</gene>
<reference evidence="7 8" key="1">
    <citation type="submission" date="2017-01" db="EMBL/GenBank/DDBJ databases">
        <authorList>
            <person name="Mah S.A."/>
            <person name="Swanson W.J."/>
            <person name="Moy G.W."/>
            <person name="Vacquier V.D."/>
        </authorList>
    </citation>
    <scope>NUCLEOTIDE SEQUENCE [LARGE SCALE GENOMIC DNA]</scope>
    <source>
        <strain evidence="7 8">DCY110</strain>
    </source>
</reference>
<evidence type="ECO:0000256" key="4">
    <source>
        <dbReference type="ARBA" id="ARBA00023237"/>
    </source>
</evidence>
<comment type="subcellular location">
    <subcellularLocation>
        <location evidence="6">Cell outer membrane</location>
        <topology evidence="6">Lipid-anchor</topology>
    </subcellularLocation>
</comment>
<dbReference type="HAMAP" id="MF_01186">
    <property type="entry name" value="LPS_assembly_LptE"/>
    <property type="match status" value="1"/>
</dbReference>
<evidence type="ECO:0000256" key="3">
    <source>
        <dbReference type="ARBA" id="ARBA00023139"/>
    </source>
</evidence>
<name>A0A1P8K368_9BURK</name>
<evidence type="ECO:0000313" key="8">
    <source>
        <dbReference type="Proteomes" id="UP000186609"/>
    </source>
</evidence>
<keyword evidence="8" id="KW-1185">Reference proteome</keyword>
<keyword evidence="2 6" id="KW-0472">Membrane</keyword>
<dbReference type="PANTHER" id="PTHR38098:SF1">
    <property type="entry name" value="LPS-ASSEMBLY LIPOPROTEIN LPTE"/>
    <property type="match status" value="1"/>
</dbReference>
<dbReference type="Pfam" id="PF04390">
    <property type="entry name" value="LptE"/>
    <property type="match status" value="1"/>
</dbReference>
<dbReference type="PROSITE" id="PS51257">
    <property type="entry name" value="PROKAR_LIPOPROTEIN"/>
    <property type="match status" value="1"/>
</dbReference>
<dbReference type="GO" id="GO:0001530">
    <property type="term" value="F:lipopolysaccharide binding"/>
    <property type="evidence" value="ECO:0007669"/>
    <property type="project" value="TreeGrafter"/>
</dbReference>
<dbReference type="GO" id="GO:1990351">
    <property type="term" value="C:transporter complex"/>
    <property type="evidence" value="ECO:0007669"/>
    <property type="project" value="TreeGrafter"/>
</dbReference>
<sequence length="169" mass="18738">MSRRGLLGPLVPLVAAVSLSACGFKLREAPTYAFSTIFVRVGEASTLGNELRRNLEGSGNIEVITDTARLNSAQVILDVTGDQREKTAVGLNSSGQVREFQLRLRFKFKVRNQKGDELIPEVELLQQRDMTYSESQASAKEGEEQLLYRNMQSAIVQQVIRRLGAIKAI</sequence>
<dbReference type="Gene3D" id="3.30.160.150">
    <property type="entry name" value="Lipoprotein like domain"/>
    <property type="match status" value="1"/>
</dbReference>
<dbReference type="EMBL" id="CP019236">
    <property type="protein sequence ID" value="APW40436.1"/>
    <property type="molecule type" value="Genomic_DNA"/>
</dbReference>
<comment type="similarity">
    <text evidence="6">Belongs to the LptE lipoprotein family.</text>
</comment>
<evidence type="ECO:0000256" key="1">
    <source>
        <dbReference type="ARBA" id="ARBA00022729"/>
    </source>
</evidence>
<keyword evidence="4 6" id="KW-0998">Cell outer membrane</keyword>
<dbReference type="AlphaFoldDB" id="A0A1P8K368"/>
<evidence type="ECO:0000256" key="2">
    <source>
        <dbReference type="ARBA" id="ARBA00023136"/>
    </source>
</evidence>
<keyword evidence="1 6" id="KW-0732">Signal</keyword>
<dbReference type="GO" id="GO:0043165">
    <property type="term" value="P:Gram-negative-bacterium-type cell outer membrane assembly"/>
    <property type="evidence" value="ECO:0007669"/>
    <property type="project" value="UniProtKB-UniRule"/>
</dbReference>
<proteinExistence type="inferred from homology"/>
<accession>A0A1P8K368</accession>
<organism evidence="7 8">
    <name type="scientific">Rhodoferax koreensis</name>
    <dbReference type="NCBI Taxonomy" id="1842727"/>
    <lineage>
        <taxon>Bacteria</taxon>
        <taxon>Pseudomonadati</taxon>
        <taxon>Pseudomonadota</taxon>
        <taxon>Betaproteobacteria</taxon>
        <taxon>Burkholderiales</taxon>
        <taxon>Comamonadaceae</taxon>
        <taxon>Rhodoferax</taxon>
    </lineage>
</organism>